<evidence type="ECO:0000256" key="3">
    <source>
        <dbReference type="ARBA" id="ARBA00022475"/>
    </source>
</evidence>
<feature type="transmembrane region" description="Helical" evidence="8">
    <location>
        <begin position="686"/>
        <end position="707"/>
    </location>
</feature>
<dbReference type="Pfam" id="PF20501">
    <property type="entry name" value="MbhE"/>
    <property type="match status" value="1"/>
</dbReference>
<evidence type="ECO:0000259" key="10">
    <source>
        <dbReference type="Pfam" id="PF04039"/>
    </source>
</evidence>
<feature type="transmembrane region" description="Helical" evidence="8">
    <location>
        <begin position="823"/>
        <end position="843"/>
    </location>
</feature>
<proteinExistence type="predicted"/>
<feature type="transmembrane region" description="Helical" evidence="8">
    <location>
        <begin position="898"/>
        <end position="922"/>
    </location>
</feature>
<feature type="transmembrane region" description="Helical" evidence="8">
    <location>
        <begin position="749"/>
        <end position="767"/>
    </location>
</feature>
<organism evidence="13 14">
    <name type="scientific">Janibacter alittae</name>
    <dbReference type="NCBI Taxonomy" id="3115209"/>
    <lineage>
        <taxon>Bacteria</taxon>
        <taxon>Bacillati</taxon>
        <taxon>Actinomycetota</taxon>
        <taxon>Actinomycetes</taxon>
        <taxon>Micrococcales</taxon>
        <taxon>Intrasporangiaceae</taxon>
        <taxon>Janibacter</taxon>
    </lineage>
</organism>
<dbReference type="PANTHER" id="PTHR43373">
    <property type="entry name" value="NA(+)/H(+) ANTIPORTER SUBUNIT"/>
    <property type="match status" value="1"/>
</dbReference>
<evidence type="ECO:0000256" key="6">
    <source>
        <dbReference type="ARBA" id="ARBA00023136"/>
    </source>
</evidence>
<evidence type="ECO:0000259" key="12">
    <source>
        <dbReference type="Pfam" id="PF20501"/>
    </source>
</evidence>
<evidence type="ECO:0000313" key="13">
    <source>
        <dbReference type="EMBL" id="WXB76807.1"/>
    </source>
</evidence>
<keyword evidence="14" id="KW-1185">Reference proteome</keyword>
<feature type="transmembrane region" description="Helical" evidence="8">
    <location>
        <begin position="363"/>
        <end position="385"/>
    </location>
</feature>
<dbReference type="PANTHER" id="PTHR43373:SF1">
    <property type="entry name" value="NA(+)_H(+) ANTIPORTER SUBUNIT A"/>
    <property type="match status" value="1"/>
</dbReference>
<feature type="transmembrane region" description="Helical" evidence="8">
    <location>
        <begin position="129"/>
        <end position="146"/>
    </location>
</feature>
<dbReference type="Pfam" id="PF00361">
    <property type="entry name" value="Proton_antipo_M"/>
    <property type="match status" value="1"/>
</dbReference>
<dbReference type="Pfam" id="PF13244">
    <property type="entry name" value="MbhD"/>
    <property type="match status" value="1"/>
</dbReference>
<sequence>MTLLLLAHFVAAAVAPGLTRVLDRRSFLVLALVPGAAFVWLLAQTSAVSGGGVISENVEWVPSLGMDFTLQLGALQWLLGLLVTGVGALALVYCAWYFRRDDPSLWRFTGVFVAFAGAMFGLVLADNLLALYVFWELTTIFSYTLIGHNPVRSANRRSATQALLVTTFGGLAMLVGTVVLGETSSYTISAMLADPPPAGTLTTIAVVLVLVGALTKSAQIPFHFWLPGAMAAPTPVSAYLHAASMVKAGIYLILLLAPIFATTPGWRILTIGLGIGTMLIGGWRALRQDDIKLLLAYGTVSQLGMMTALAGVGTKAAALAALALVLSHALFKSTLFFTVGIIDKGTGTRDLTELHGLGRRLPVLATAATISAASMAGLPPFIGFVAKESSLTAAVESIGSPLGPWGGAFLVVGLGLGSTLTAAYSARFIWGAFMTKSTTGASAGPTPFAASNALLIAPVGLAVLTVVEGFMGGWLTETFAPHVETLPGSTPEELALWHGFTPALGLSALAIAGGALLFVWRAPFARLQAALPHVVDAERVYQRLMRALDRFAVEITALSQGGSLPTYLGTIFAVVIVLPGIVAASALSGSSVRLWDNLTQVAVALFIIAATILAVRSRNRLQSVMFVGLTGYGLALLFQVHGAPDLALTQILVETFSLVLFVLVLRRLPTDFRHRPRTTRRPWRRYWRMVLAGSLGAAVSILTVVAANARREAPISTAFPEEAYEFGHGRNVVNVTLVDIRAWDTLGEITVLVAAAAGIASLVFLRSHEIERTWTRRGDYEKTVASTMPRERRSVILETATRLVFHVMIALSLYLLFAGHNQAGGGFAGGLTMGLALLARYLAGGRYELDHAAPVDAGAVLGAGLAVSAISALLPLAFGGTVLQSYVLDVTLPLWGEVTFVTALVFDIGVYLIVTGLALDVVRSLGAGVDRHAEEDQVAA</sequence>
<dbReference type="RefSeq" id="WP_338750143.1">
    <property type="nucleotide sequence ID" value="NZ_CP144913.1"/>
</dbReference>
<feature type="transmembrane region" description="Helical" evidence="8">
    <location>
        <begin position="567"/>
        <end position="586"/>
    </location>
</feature>
<evidence type="ECO:0000313" key="14">
    <source>
        <dbReference type="Proteomes" id="UP001382727"/>
    </source>
</evidence>
<dbReference type="Pfam" id="PF04039">
    <property type="entry name" value="MnhB"/>
    <property type="match status" value="1"/>
</dbReference>
<feature type="transmembrane region" description="Helical" evidence="8">
    <location>
        <begin position="238"/>
        <end position="260"/>
    </location>
</feature>
<keyword evidence="6 8" id="KW-0472">Membrane</keyword>
<feature type="transmembrane region" description="Helical" evidence="8">
    <location>
        <begin position="855"/>
        <end position="878"/>
    </location>
</feature>
<evidence type="ECO:0000259" key="11">
    <source>
        <dbReference type="Pfam" id="PF13244"/>
    </source>
</evidence>
<feature type="transmembrane region" description="Helical" evidence="8">
    <location>
        <begin position="318"/>
        <end position="342"/>
    </location>
</feature>
<dbReference type="PRINTS" id="PR01434">
    <property type="entry name" value="NADHDHGNASE5"/>
</dbReference>
<dbReference type="NCBIfam" id="NF009284">
    <property type="entry name" value="PRK12644.1"/>
    <property type="match status" value="1"/>
</dbReference>
<evidence type="ECO:0000256" key="2">
    <source>
        <dbReference type="ARBA" id="ARBA00022448"/>
    </source>
</evidence>
<name>A0ABZ2MIF1_9MICO</name>
<evidence type="ECO:0000256" key="5">
    <source>
        <dbReference type="ARBA" id="ARBA00022989"/>
    </source>
</evidence>
<evidence type="ECO:0000256" key="7">
    <source>
        <dbReference type="RuleBase" id="RU000320"/>
    </source>
</evidence>
<dbReference type="InterPro" id="IPR046806">
    <property type="entry name" value="MrpA_C/MbhE"/>
</dbReference>
<feature type="domain" description="MrpA C-terminal/MbhD" evidence="11">
    <location>
        <begin position="605"/>
        <end position="669"/>
    </location>
</feature>
<keyword evidence="3" id="KW-1003">Cell membrane</keyword>
<feature type="transmembrane region" description="Helical" evidence="8">
    <location>
        <begin position="454"/>
        <end position="475"/>
    </location>
</feature>
<feature type="transmembrane region" description="Helical" evidence="8">
    <location>
        <begin position="405"/>
        <end position="433"/>
    </location>
</feature>
<dbReference type="InterPro" id="IPR007182">
    <property type="entry name" value="MnhB"/>
</dbReference>
<protein>
    <submittedName>
        <fullName evidence="13">Na+/H+ antiporter subunit A</fullName>
    </submittedName>
</protein>
<feature type="transmembrane region" description="Helical" evidence="8">
    <location>
        <begin position="201"/>
        <end position="226"/>
    </location>
</feature>
<evidence type="ECO:0000256" key="4">
    <source>
        <dbReference type="ARBA" id="ARBA00022692"/>
    </source>
</evidence>
<keyword evidence="5 8" id="KW-1133">Transmembrane helix</keyword>
<feature type="transmembrane region" description="Helical" evidence="8">
    <location>
        <begin position="105"/>
        <end position="123"/>
    </location>
</feature>
<feature type="transmembrane region" description="Helical" evidence="8">
    <location>
        <begin position="158"/>
        <end position="181"/>
    </location>
</feature>
<evidence type="ECO:0000256" key="8">
    <source>
        <dbReference type="SAM" id="Phobius"/>
    </source>
</evidence>
<gene>
    <name evidence="13" type="ORF">V1351_01740</name>
</gene>
<feature type="transmembrane region" description="Helical" evidence="8">
    <location>
        <begin position="495"/>
        <end position="520"/>
    </location>
</feature>
<feature type="transmembrane region" description="Helical" evidence="8">
    <location>
        <begin position="74"/>
        <end position="98"/>
    </location>
</feature>
<keyword evidence="2" id="KW-0813">Transport</keyword>
<feature type="domain" description="MrpA C-terminal/MbhE" evidence="12">
    <location>
        <begin position="684"/>
        <end position="762"/>
    </location>
</feature>
<dbReference type="EMBL" id="CP144913">
    <property type="protein sequence ID" value="WXB76807.1"/>
    <property type="molecule type" value="Genomic_DNA"/>
</dbReference>
<keyword evidence="4 7" id="KW-0812">Transmembrane</keyword>
<dbReference type="InterPro" id="IPR025383">
    <property type="entry name" value="MrpA_C/MbhD"/>
</dbReference>
<feature type="transmembrane region" description="Helical" evidence="8">
    <location>
        <begin position="646"/>
        <end position="665"/>
    </location>
</feature>
<dbReference type="InterPro" id="IPR001750">
    <property type="entry name" value="ND/Mrp_TM"/>
</dbReference>
<feature type="transmembrane region" description="Helical" evidence="8">
    <location>
        <begin position="598"/>
        <end position="616"/>
    </location>
</feature>
<accession>A0ABZ2MIF1</accession>
<feature type="transmembrane region" description="Helical" evidence="8">
    <location>
        <begin position="623"/>
        <end position="640"/>
    </location>
</feature>
<feature type="domain" description="Na+/H+ antiporter MnhB subunit-related protein" evidence="10">
    <location>
        <begin position="796"/>
        <end position="919"/>
    </location>
</feature>
<evidence type="ECO:0000259" key="9">
    <source>
        <dbReference type="Pfam" id="PF00361"/>
    </source>
</evidence>
<dbReference type="Proteomes" id="UP001382727">
    <property type="component" value="Chromosome"/>
</dbReference>
<feature type="transmembrane region" description="Helical" evidence="8">
    <location>
        <begin position="266"/>
        <end position="286"/>
    </location>
</feature>
<reference evidence="13 14" key="1">
    <citation type="submission" date="2024-02" db="EMBL/GenBank/DDBJ databases">
        <title>Janibacter sp. nov., isolated from gut of marine sandworm.</title>
        <authorList>
            <person name="Kim B."/>
            <person name="Jun M.O."/>
            <person name="Shin N.-R."/>
        </authorList>
    </citation>
    <scope>NUCLEOTIDE SEQUENCE [LARGE SCALE GENOMIC DNA]</scope>
    <source>
        <strain evidence="13 14">A1S7</strain>
    </source>
</reference>
<dbReference type="Gene3D" id="1.20.120.1200">
    <property type="entry name" value="NADH-ubiquinone/plastoquinone oxidoreductase chain 6, subunit NuoJ"/>
    <property type="match status" value="1"/>
</dbReference>
<feature type="transmembrane region" description="Helical" evidence="8">
    <location>
        <begin position="795"/>
        <end position="817"/>
    </location>
</feature>
<dbReference type="InterPro" id="IPR042106">
    <property type="entry name" value="Nuo/plastoQ_OxRdtase_6_NuoJ"/>
</dbReference>
<dbReference type="InterPro" id="IPR050616">
    <property type="entry name" value="CPA3_Na-H_Antiporter_A"/>
</dbReference>
<feature type="domain" description="NADH:quinone oxidoreductase/Mrp antiporter transmembrane" evidence="9">
    <location>
        <begin position="125"/>
        <end position="396"/>
    </location>
</feature>
<feature type="transmembrane region" description="Helical" evidence="8">
    <location>
        <begin position="293"/>
        <end position="312"/>
    </location>
</feature>
<comment type="subcellular location">
    <subcellularLocation>
        <location evidence="1">Cell membrane</location>
        <topology evidence="1">Multi-pass membrane protein</topology>
    </subcellularLocation>
    <subcellularLocation>
        <location evidence="7">Membrane</location>
        <topology evidence="7">Multi-pass membrane protein</topology>
    </subcellularLocation>
</comment>
<evidence type="ECO:0000256" key="1">
    <source>
        <dbReference type="ARBA" id="ARBA00004651"/>
    </source>
</evidence>